<proteinExistence type="predicted"/>
<reference evidence="1" key="2">
    <citation type="journal article" date="2015" name="Fish Shellfish Immunol.">
        <title>Early steps in the European eel (Anguilla anguilla)-Vibrio vulnificus interaction in the gills: Role of the RtxA13 toxin.</title>
        <authorList>
            <person name="Callol A."/>
            <person name="Pajuelo D."/>
            <person name="Ebbesson L."/>
            <person name="Teles M."/>
            <person name="MacKenzie S."/>
            <person name="Amaro C."/>
        </authorList>
    </citation>
    <scope>NUCLEOTIDE SEQUENCE</scope>
</reference>
<dbReference type="EMBL" id="GBXM01105791">
    <property type="protein sequence ID" value="JAH02786.1"/>
    <property type="molecule type" value="Transcribed_RNA"/>
</dbReference>
<organism evidence="1">
    <name type="scientific">Anguilla anguilla</name>
    <name type="common">European freshwater eel</name>
    <name type="synonym">Muraena anguilla</name>
    <dbReference type="NCBI Taxonomy" id="7936"/>
    <lineage>
        <taxon>Eukaryota</taxon>
        <taxon>Metazoa</taxon>
        <taxon>Chordata</taxon>
        <taxon>Craniata</taxon>
        <taxon>Vertebrata</taxon>
        <taxon>Euteleostomi</taxon>
        <taxon>Actinopterygii</taxon>
        <taxon>Neopterygii</taxon>
        <taxon>Teleostei</taxon>
        <taxon>Anguilliformes</taxon>
        <taxon>Anguillidae</taxon>
        <taxon>Anguilla</taxon>
    </lineage>
</organism>
<reference evidence="1" key="1">
    <citation type="submission" date="2014-11" db="EMBL/GenBank/DDBJ databases">
        <authorList>
            <person name="Amaro Gonzalez C."/>
        </authorList>
    </citation>
    <scope>NUCLEOTIDE SEQUENCE</scope>
</reference>
<evidence type="ECO:0000313" key="1">
    <source>
        <dbReference type="EMBL" id="JAH02786.1"/>
    </source>
</evidence>
<accession>A0A0E9PDV0</accession>
<sequence>MPDVGVCGGNTAQ</sequence>
<name>A0A0E9PDV0_ANGAN</name>
<dbReference type="EMBL" id="GBXM01079550">
    <property type="protein sequence ID" value="JAH29027.1"/>
    <property type="molecule type" value="Transcribed_RNA"/>
</dbReference>
<protein>
    <submittedName>
        <fullName evidence="1">Uncharacterized protein</fullName>
    </submittedName>
</protein>